<accession>A0A8H7TJQ8</accession>
<dbReference type="OrthoDB" id="8062037at2759"/>
<keyword evidence="2" id="KW-1133">Transmembrane helix</keyword>
<dbReference type="PANTHER" id="PTHR22765">
    <property type="entry name" value="RING FINGER AND PROTEASE ASSOCIATED DOMAIN-CONTAINING"/>
    <property type="match status" value="1"/>
</dbReference>
<sequence length="674" mass="75387">MAVLTIFGVIIGVIVFFMLLAGFIGWMKTRQNAARYGPRAATPGRPRQTRTKGLALAVLDSIPIVKFGTKNKHSDVVTKDIELGDRDSTVNGDSATATFAGSNKTTNESQRVGVADLDQSSKTAVQTTFDENQCAICISDFVADEEVRVLPCNHRYHPECIDPWLLNISGTCPICRYDLRPNDPANIEENFPPEEPYLPTSSPIGYIRAEALRQEAARLEAYANPVTVATPAPAATSPRERVSTRTRLREIRQASHTGPEYIAALRSFYRDRENRNSSMEAQVVQSLFNEAIQDILGKTPTLAKFSWESQPLFATTVSELQSNCPDLRSLSISHPVDIEKLRSTAVEYESFDFGDGLFDLCPLFETHDFSPFTNLPELELHEIHGAIGKSRRDIVTILTASPDLKTLSLSLNADAIIRSEQQIQDVEEAEYYTDFLKTLISEYVAVRRLPLRLFKLVLGLSVFLWEEPAMQPAKYLGGLTDMSKLEELYVSNTWSLFNPEVCPNLKIFGMHNFKLDAEIISDTRDALREPDLQYGSTLRMPSLVNADTTLSGANGLGPLRILGLQALSITLPHLAACSKSAVLQWLSDSQSLEQVWLQNTMGIAEDNGDYKALAKEIAAVAPKLRYLKLDGLAWRIWRDDKNEGEDRFRLEELDRFEERAVQAFKSQRSFHISE</sequence>
<gene>
    <name evidence="4" type="ORF">IFR04_006014</name>
</gene>
<dbReference type="AlphaFoldDB" id="A0A8H7TJQ8"/>
<comment type="caution">
    <text evidence="4">The sequence shown here is derived from an EMBL/GenBank/DDBJ whole genome shotgun (WGS) entry which is preliminary data.</text>
</comment>
<keyword evidence="5" id="KW-1185">Reference proteome</keyword>
<feature type="domain" description="RING-type" evidence="3">
    <location>
        <begin position="134"/>
        <end position="176"/>
    </location>
</feature>
<dbReference type="Pfam" id="PF13639">
    <property type="entry name" value="zf-RING_2"/>
    <property type="match status" value="1"/>
</dbReference>
<organism evidence="4 5">
    <name type="scientific">Cadophora malorum</name>
    <dbReference type="NCBI Taxonomy" id="108018"/>
    <lineage>
        <taxon>Eukaryota</taxon>
        <taxon>Fungi</taxon>
        <taxon>Dikarya</taxon>
        <taxon>Ascomycota</taxon>
        <taxon>Pezizomycotina</taxon>
        <taxon>Leotiomycetes</taxon>
        <taxon>Helotiales</taxon>
        <taxon>Ploettnerulaceae</taxon>
        <taxon>Cadophora</taxon>
    </lineage>
</organism>
<dbReference type="PANTHER" id="PTHR22765:SF416">
    <property type="entry name" value="E3 UBIQUITIN-PROTEIN LIGASE GODZILLA"/>
    <property type="match status" value="1"/>
</dbReference>
<evidence type="ECO:0000256" key="2">
    <source>
        <dbReference type="SAM" id="Phobius"/>
    </source>
</evidence>
<dbReference type="SUPFAM" id="SSF57850">
    <property type="entry name" value="RING/U-box"/>
    <property type="match status" value="1"/>
</dbReference>
<dbReference type="GO" id="GO:0008270">
    <property type="term" value="F:zinc ion binding"/>
    <property type="evidence" value="ECO:0007669"/>
    <property type="project" value="UniProtKB-KW"/>
</dbReference>
<dbReference type="InterPro" id="IPR013083">
    <property type="entry name" value="Znf_RING/FYVE/PHD"/>
</dbReference>
<evidence type="ECO:0000256" key="1">
    <source>
        <dbReference type="PROSITE-ProRule" id="PRU00175"/>
    </source>
</evidence>
<feature type="transmembrane region" description="Helical" evidence="2">
    <location>
        <begin position="6"/>
        <end position="26"/>
    </location>
</feature>
<keyword evidence="1" id="KW-0479">Metal-binding</keyword>
<keyword evidence="1" id="KW-0863">Zinc-finger</keyword>
<dbReference type="SUPFAM" id="SSF52047">
    <property type="entry name" value="RNI-like"/>
    <property type="match status" value="1"/>
</dbReference>
<reference evidence="4" key="1">
    <citation type="submission" date="2021-02" db="EMBL/GenBank/DDBJ databases">
        <title>Genome sequence Cadophora malorum strain M34.</title>
        <authorList>
            <person name="Stefanovic E."/>
            <person name="Vu D."/>
            <person name="Scully C."/>
            <person name="Dijksterhuis J."/>
            <person name="Roader J."/>
            <person name="Houbraken J."/>
        </authorList>
    </citation>
    <scope>NUCLEOTIDE SEQUENCE</scope>
    <source>
        <strain evidence="4">M34</strain>
    </source>
</reference>
<dbReference type="GO" id="GO:0006511">
    <property type="term" value="P:ubiquitin-dependent protein catabolic process"/>
    <property type="evidence" value="ECO:0007669"/>
    <property type="project" value="TreeGrafter"/>
</dbReference>
<evidence type="ECO:0000313" key="5">
    <source>
        <dbReference type="Proteomes" id="UP000664132"/>
    </source>
</evidence>
<proteinExistence type="predicted"/>
<dbReference type="Proteomes" id="UP000664132">
    <property type="component" value="Unassembled WGS sequence"/>
</dbReference>
<keyword evidence="1" id="KW-0862">Zinc</keyword>
<protein>
    <recommendedName>
        <fullName evidence="3">RING-type domain-containing protein</fullName>
    </recommendedName>
</protein>
<dbReference type="GO" id="GO:0005737">
    <property type="term" value="C:cytoplasm"/>
    <property type="evidence" value="ECO:0007669"/>
    <property type="project" value="TreeGrafter"/>
</dbReference>
<name>A0A8H7TJQ8_9HELO</name>
<keyword evidence="2" id="KW-0472">Membrane</keyword>
<dbReference type="InterPro" id="IPR001841">
    <property type="entry name" value="Znf_RING"/>
</dbReference>
<dbReference type="PROSITE" id="PS50089">
    <property type="entry name" value="ZF_RING_2"/>
    <property type="match status" value="1"/>
</dbReference>
<dbReference type="Gene3D" id="3.30.40.10">
    <property type="entry name" value="Zinc/RING finger domain, C3HC4 (zinc finger)"/>
    <property type="match status" value="1"/>
</dbReference>
<dbReference type="FunFam" id="3.30.40.10:FF:000388">
    <property type="entry name" value="Putative RING zinc finger domain superfamily protein"/>
    <property type="match status" value="1"/>
</dbReference>
<keyword evidence="2" id="KW-0812">Transmembrane</keyword>
<evidence type="ECO:0000313" key="4">
    <source>
        <dbReference type="EMBL" id="KAG4420832.1"/>
    </source>
</evidence>
<dbReference type="InterPro" id="IPR051826">
    <property type="entry name" value="E3_ubiquitin-ligase_domain"/>
</dbReference>
<dbReference type="CDD" id="cd16454">
    <property type="entry name" value="RING-H2_PA-TM-RING"/>
    <property type="match status" value="1"/>
</dbReference>
<dbReference type="EMBL" id="JAFJYH010000076">
    <property type="protein sequence ID" value="KAG4420832.1"/>
    <property type="molecule type" value="Genomic_DNA"/>
</dbReference>
<dbReference type="SMART" id="SM00184">
    <property type="entry name" value="RING"/>
    <property type="match status" value="1"/>
</dbReference>
<evidence type="ECO:0000259" key="3">
    <source>
        <dbReference type="PROSITE" id="PS50089"/>
    </source>
</evidence>
<dbReference type="GO" id="GO:0061630">
    <property type="term" value="F:ubiquitin protein ligase activity"/>
    <property type="evidence" value="ECO:0007669"/>
    <property type="project" value="TreeGrafter"/>
</dbReference>